<accession>M3EAZ8</accession>
<evidence type="ECO:0000313" key="3">
    <source>
        <dbReference type="EMBL" id="EMF53361.1"/>
    </source>
</evidence>
<dbReference type="SUPFAM" id="SSF56091">
    <property type="entry name" value="DNA ligase/mRNA capping enzyme, catalytic domain"/>
    <property type="match status" value="1"/>
</dbReference>
<dbReference type="PANTHER" id="PTHR12435">
    <property type="match status" value="1"/>
</dbReference>
<feature type="domain" description="Polynucleotide kinase-phosphatase ligase" evidence="2">
    <location>
        <begin position="465"/>
        <end position="843"/>
    </location>
</feature>
<sequence>MTETQLKQGRTLPVTDLSLVVLIGASGSGKSTFARRHFKPTEIISSDFCRGLVCDDENDQGATKDAFDVLHYIAGKRLAAGRRTVVDATSVQQESRKQLIELARAHDVLPIAIVLDVPEEVCAERNAARTDRADMPRRVIQRHTRELRRSLRHLEREGFRKVHVLRGVEDVENATVVTEKRFNDLTHLTGPFDIVGDIHGCASELEALLGKLGYVDGVHPEGRTAVFVGDLVDRGPDSPGVLRRVMSMVGSGNALCVPGNHENKYGRYLKGRNVQHTHGLAETIEQMEGESEEFTKQVREFIDGLVSHYVLDGGRLVVCHAGLPEKYHGRTSGRVRSHALYGDTTGETDEFGLPVRYPWAEDYRGRAAVVYGHTPVPTATWLNNTICLDTGAVFGGRLTALRWPERELVDVPAERVWYEPARPLATEAPGGHEGRPLDLADVYGRRVVETRHAGRVSVREENAAAALEVMSRFAVDPRLLPYLPPTMAPTATSRVDGFLEHPAEAFAQYKEDGVARVVCEEKHMGSRAVVLVCRDADAARERFGVDGPTGSLYTRTGRPFFDDEARTELVLGRIREAVAAAGLWEDLATDWVLLDAELMPWSLKASGLLRTQYAAVGAASGAVFPGALAALEGAAARGVDVGELLGKQRERAADAAAFTDAYRRYCWPTEGLDGVRLAPFQILAVQGRSLAALPHDEQLALIDRLVEFDVSGLLQTTRRLFVDTGDEASVRAGIDWWLEMTGRGGEGMVVKPVGAVVRSGQARLVQPGIKCRGREYLRIIYGPEYTRPENLDRLRGRFLNHKRSLALREYALGLEALDRLAEGEPLWRVHEAVFGVLALESEPVDPRL</sequence>
<dbReference type="Proteomes" id="UP000030760">
    <property type="component" value="Unassembled WGS sequence"/>
</dbReference>
<dbReference type="Pfam" id="PF13671">
    <property type="entry name" value="AAA_33"/>
    <property type="match status" value="1"/>
</dbReference>
<dbReference type="SUPFAM" id="SSF52540">
    <property type="entry name" value="P-loop containing nucleoside triphosphate hydrolases"/>
    <property type="match status" value="1"/>
</dbReference>
<reference evidence="4" key="1">
    <citation type="journal article" date="2013" name="Genome Announc.">
        <title>Draft Genome Sequence of Streptomyces bottropensis ATCC 25435, a Bottromycin-Producing Actinomycete.</title>
        <authorList>
            <person name="Zhang H."/>
            <person name="Zhou W."/>
            <person name="Zhuang Y."/>
            <person name="Liang X."/>
            <person name="Liu T."/>
        </authorList>
    </citation>
    <scope>NUCLEOTIDE SEQUENCE [LARGE SCALE GENOMIC DNA]</scope>
    <source>
        <strain evidence="4">ATCC 25435</strain>
    </source>
</reference>
<protein>
    <submittedName>
        <fullName evidence="3">Calcineurin-like phosphoesterase</fullName>
    </submittedName>
</protein>
<dbReference type="InterPro" id="IPR032380">
    <property type="entry name" value="PNKP_ligase_dom"/>
</dbReference>
<dbReference type="InterPro" id="IPR041780">
    <property type="entry name" value="MPP_PrpE-like"/>
</dbReference>
<name>M3EAZ8_9ACTN</name>
<dbReference type="Gene3D" id="3.60.21.10">
    <property type="match status" value="1"/>
</dbReference>
<dbReference type="GO" id="GO:0016787">
    <property type="term" value="F:hydrolase activity"/>
    <property type="evidence" value="ECO:0007669"/>
    <property type="project" value="InterPro"/>
</dbReference>
<dbReference type="InterPro" id="IPR027417">
    <property type="entry name" value="P-loop_NTPase"/>
</dbReference>
<dbReference type="CDD" id="cd07423">
    <property type="entry name" value="MPP_Prp_like"/>
    <property type="match status" value="1"/>
</dbReference>
<evidence type="ECO:0000313" key="4">
    <source>
        <dbReference type="Proteomes" id="UP000030760"/>
    </source>
</evidence>
<dbReference type="SUPFAM" id="SSF56300">
    <property type="entry name" value="Metallo-dependent phosphatases"/>
    <property type="match status" value="1"/>
</dbReference>
<dbReference type="Gene3D" id="3.40.50.300">
    <property type="entry name" value="P-loop containing nucleotide triphosphate hydrolases"/>
    <property type="match status" value="1"/>
</dbReference>
<evidence type="ECO:0000259" key="1">
    <source>
        <dbReference type="Pfam" id="PF00149"/>
    </source>
</evidence>
<dbReference type="EMBL" id="KB405089">
    <property type="protein sequence ID" value="EMF53361.1"/>
    <property type="molecule type" value="Genomic_DNA"/>
</dbReference>
<dbReference type="InterPro" id="IPR024028">
    <property type="entry name" value="PNKP_bac"/>
</dbReference>
<dbReference type="Pfam" id="PF00149">
    <property type="entry name" value="Metallophos"/>
    <property type="match status" value="1"/>
</dbReference>
<dbReference type="Pfam" id="PF16542">
    <property type="entry name" value="PNKP_ligase"/>
    <property type="match status" value="1"/>
</dbReference>
<dbReference type="AlphaFoldDB" id="M3EAZ8"/>
<dbReference type="RefSeq" id="WP_005481785.1">
    <property type="nucleotide sequence ID" value="NZ_KB405089.1"/>
</dbReference>
<dbReference type="GeneID" id="96266108"/>
<dbReference type="NCBIfam" id="TIGR04075">
    <property type="entry name" value="bacter_Pnkp"/>
    <property type="match status" value="1"/>
</dbReference>
<dbReference type="Gene3D" id="3.30.470.30">
    <property type="entry name" value="DNA ligase/mRNA capping enzyme"/>
    <property type="match status" value="2"/>
</dbReference>
<dbReference type="InterPro" id="IPR004843">
    <property type="entry name" value="Calcineurin-like_PHP"/>
</dbReference>
<feature type="domain" description="Calcineurin-like phosphoesterase" evidence="1">
    <location>
        <begin position="191"/>
        <end position="377"/>
    </location>
</feature>
<gene>
    <name evidence="3" type="ORF">SBD_4905</name>
</gene>
<dbReference type="InterPro" id="IPR029052">
    <property type="entry name" value="Metallo-depent_PP-like"/>
</dbReference>
<proteinExistence type="predicted"/>
<organism evidence="3 4">
    <name type="scientific">Streptomyces bottropensis ATCC 25435</name>
    <dbReference type="NCBI Taxonomy" id="1054862"/>
    <lineage>
        <taxon>Bacteria</taxon>
        <taxon>Bacillati</taxon>
        <taxon>Actinomycetota</taxon>
        <taxon>Actinomycetes</taxon>
        <taxon>Kitasatosporales</taxon>
        <taxon>Streptomycetaceae</taxon>
        <taxon>Streptomyces</taxon>
    </lineage>
</organism>
<evidence type="ECO:0000259" key="2">
    <source>
        <dbReference type="Pfam" id="PF16542"/>
    </source>
</evidence>